<sequence length="335" mass="38444">MKTFTNRVPYKEFLSIVPHPVIIESLTNKYPVVIEKVEGIAKSRHTLGKIIPKLQHVQMKEYGYHTGLLKNENLVHTHVNPLVDQVTAPSKHEEEKYPETYRKHAWPQVEGYQEAVRDIFGVIQQCAHVMAGHLDGHVIKTLKPDASKYQSLVQMTKESQMTTARSFYYRERRASEDGNKPSFNFHYDRMNMSACIKDFFYLNGQEIEQPDGAGLIFNTKNKERYQLRLKEDEVGFHIGMTYHILSAGIIPAHAHAVYLPNTEGLSRASQAFFFSPSPHIEITPPVQFDNIASSLPEDEGVVPKHIGLTNWQPGMKYTDWNEAIVRGFKKVFFNE</sequence>
<keyword evidence="2" id="KW-1185">Reference proteome</keyword>
<dbReference type="AlphaFoldDB" id="A0A8J8NN75"/>
<dbReference type="SUPFAM" id="SSF51197">
    <property type="entry name" value="Clavaminate synthase-like"/>
    <property type="match status" value="1"/>
</dbReference>
<accession>A0A8J8NN75</accession>
<dbReference type="Proteomes" id="UP000785679">
    <property type="component" value="Unassembled WGS sequence"/>
</dbReference>
<dbReference type="InterPro" id="IPR027443">
    <property type="entry name" value="IPNS-like_sf"/>
</dbReference>
<gene>
    <name evidence="1" type="ORF">FGO68_gene12376</name>
</gene>
<dbReference type="PANTHER" id="PTHR48420">
    <property type="entry name" value="NON-HAEM DIOXYGENASE N-TERMINAL DOMAIN-CONTAINING PROTEIN"/>
    <property type="match status" value="1"/>
</dbReference>
<evidence type="ECO:0000313" key="2">
    <source>
        <dbReference type="Proteomes" id="UP000785679"/>
    </source>
</evidence>
<evidence type="ECO:0000313" key="1">
    <source>
        <dbReference type="EMBL" id="TNV77216.1"/>
    </source>
</evidence>
<dbReference type="Gene3D" id="2.60.120.330">
    <property type="entry name" value="B-lactam Antibiotic, Isopenicillin N Synthase, Chain"/>
    <property type="match status" value="1"/>
</dbReference>
<protein>
    <submittedName>
        <fullName evidence="1">Uncharacterized protein</fullName>
    </submittedName>
</protein>
<organism evidence="1 2">
    <name type="scientific">Halteria grandinella</name>
    <dbReference type="NCBI Taxonomy" id="5974"/>
    <lineage>
        <taxon>Eukaryota</taxon>
        <taxon>Sar</taxon>
        <taxon>Alveolata</taxon>
        <taxon>Ciliophora</taxon>
        <taxon>Intramacronucleata</taxon>
        <taxon>Spirotrichea</taxon>
        <taxon>Stichotrichia</taxon>
        <taxon>Sporadotrichida</taxon>
        <taxon>Halteriidae</taxon>
        <taxon>Halteria</taxon>
    </lineage>
</organism>
<dbReference type="EMBL" id="RRYP01012288">
    <property type="protein sequence ID" value="TNV77216.1"/>
    <property type="molecule type" value="Genomic_DNA"/>
</dbReference>
<reference evidence="1" key="1">
    <citation type="submission" date="2019-06" db="EMBL/GenBank/DDBJ databases">
        <authorList>
            <person name="Zheng W."/>
        </authorList>
    </citation>
    <scope>NUCLEOTIDE SEQUENCE</scope>
    <source>
        <strain evidence="1">QDHG01</strain>
    </source>
</reference>
<proteinExistence type="predicted"/>
<dbReference type="PANTHER" id="PTHR48420:SF1">
    <property type="entry name" value="NON-HAEM DIOXYGENASE N-TERMINAL DOMAIN-CONTAINING PROTEIN"/>
    <property type="match status" value="1"/>
</dbReference>
<comment type="caution">
    <text evidence="1">The sequence shown here is derived from an EMBL/GenBank/DDBJ whole genome shotgun (WGS) entry which is preliminary data.</text>
</comment>
<name>A0A8J8NN75_HALGN</name>